<name>X1S2D7_9ZZZZ</name>
<organism evidence="1">
    <name type="scientific">marine sediment metagenome</name>
    <dbReference type="NCBI Taxonomy" id="412755"/>
    <lineage>
        <taxon>unclassified sequences</taxon>
        <taxon>metagenomes</taxon>
        <taxon>ecological metagenomes</taxon>
    </lineage>
</organism>
<protein>
    <recommendedName>
        <fullName evidence="2">Roadblock/LAMTOR2 domain-containing protein</fullName>
    </recommendedName>
</protein>
<evidence type="ECO:0000313" key="1">
    <source>
        <dbReference type="EMBL" id="GAI69595.1"/>
    </source>
</evidence>
<reference evidence="1" key="1">
    <citation type="journal article" date="2014" name="Front. Microbiol.">
        <title>High frequency of phylogenetically diverse reductive dehalogenase-homologous genes in deep subseafloor sedimentary metagenomes.</title>
        <authorList>
            <person name="Kawai M."/>
            <person name="Futagami T."/>
            <person name="Toyoda A."/>
            <person name="Takaki Y."/>
            <person name="Nishi S."/>
            <person name="Hori S."/>
            <person name="Arai W."/>
            <person name="Tsubouchi T."/>
            <person name="Morono Y."/>
            <person name="Uchiyama I."/>
            <person name="Ito T."/>
            <person name="Fujiyama A."/>
            <person name="Inagaki F."/>
            <person name="Takami H."/>
        </authorList>
    </citation>
    <scope>NUCLEOTIDE SEQUENCE</scope>
    <source>
        <strain evidence="1">Expedition CK06-06</strain>
    </source>
</reference>
<accession>X1S2D7</accession>
<sequence length="167" mass="19798">WQLLDEIISKIHSKFSEYIIKNDIKTDLEYIYDEQLNYLIEDIIREPYSSEFDLIKEDEIISLLKELHLNDDIKGAVLLTNIGKVVFSSLNKMMIKDFLKEVDFRVKICNNTILKLFYTSKNNELIFSENVDDLYILILIFDAKIRFGMAEFYLQKVVKKILNLLDD</sequence>
<dbReference type="AlphaFoldDB" id="X1S2D7"/>
<gene>
    <name evidence="1" type="ORF">S12H4_06426</name>
</gene>
<feature type="non-terminal residue" evidence="1">
    <location>
        <position position="1"/>
    </location>
</feature>
<proteinExistence type="predicted"/>
<comment type="caution">
    <text evidence="1">The sequence shown here is derived from an EMBL/GenBank/DDBJ whole genome shotgun (WGS) entry which is preliminary data.</text>
</comment>
<evidence type="ECO:0008006" key="2">
    <source>
        <dbReference type="Google" id="ProtNLM"/>
    </source>
</evidence>
<dbReference type="EMBL" id="BARW01002257">
    <property type="protein sequence ID" value="GAI69595.1"/>
    <property type="molecule type" value="Genomic_DNA"/>
</dbReference>